<keyword evidence="2" id="KW-1185">Reference proteome</keyword>
<dbReference type="Proteomes" id="UP000828390">
    <property type="component" value="Unassembled WGS sequence"/>
</dbReference>
<reference evidence="1" key="2">
    <citation type="submission" date="2020-11" db="EMBL/GenBank/DDBJ databases">
        <authorList>
            <person name="McCartney M.A."/>
            <person name="Auch B."/>
            <person name="Kono T."/>
            <person name="Mallez S."/>
            <person name="Becker A."/>
            <person name="Gohl D.M."/>
            <person name="Silverstein K.A.T."/>
            <person name="Koren S."/>
            <person name="Bechman K.B."/>
            <person name="Herman A."/>
            <person name="Abrahante J.E."/>
            <person name="Garbe J."/>
        </authorList>
    </citation>
    <scope>NUCLEOTIDE SEQUENCE</scope>
    <source>
        <strain evidence="1">Duluth1</strain>
        <tissue evidence="1">Whole animal</tissue>
    </source>
</reference>
<protein>
    <submittedName>
        <fullName evidence="1">Uncharacterized protein</fullName>
    </submittedName>
</protein>
<sequence>MVKPSSAPSERDTFGDWVKSVMVDLAPSLWRKFQQEQTSLLYKYLDLNDQLRS</sequence>
<organism evidence="1 2">
    <name type="scientific">Dreissena polymorpha</name>
    <name type="common">Zebra mussel</name>
    <name type="synonym">Mytilus polymorpha</name>
    <dbReference type="NCBI Taxonomy" id="45954"/>
    <lineage>
        <taxon>Eukaryota</taxon>
        <taxon>Metazoa</taxon>
        <taxon>Spiralia</taxon>
        <taxon>Lophotrochozoa</taxon>
        <taxon>Mollusca</taxon>
        <taxon>Bivalvia</taxon>
        <taxon>Autobranchia</taxon>
        <taxon>Heteroconchia</taxon>
        <taxon>Euheterodonta</taxon>
        <taxon>Imparidentia</taxon>
        <taxon>Neoheterodontei</taxon>
        <taxon>Myida</taxon>
        <taxon>Dreissenoidea</taxon>
        <taxon>Dreissenidae</taxon>
        <taxon>Dreissena</taxon>
    </lineage>
</organism>
<accession>A0A9D4FVI4</accession>
<proteinExistence type="predicted"/>
<reference evidence="1" key="1">
    <citation type="journal article" date="2019" name="bioRxiv">
        <title>The Genome of the Zebra Mussel, Dreissena polymorpha: A Resource for Invasive Species Research.</title>
        <authorList>
            <person name="McCartney M.A."/>
            <person name="Auch B."/>
            <person name="Kono T."/>
            <person name="Mallez S."/>
            <person name="Zhang Y."/>
            <person name="Obille A."/>
            <person name="Becker A."/>
            <person name="Abrahante J.E."/>
            <person name="Garbe J."/>
            <person name="Badalamenti J.P."/>
            <person name="Herman A."/>
            <person name="Mangelson H."/>
            <person name="Liachko I."/>
            <person name="Sullivan S."/>
            <person name="Sone E.D."/>
            <person name="Koren S."/>
            <person name="Silverstein K.A.T."/>
            <person name="Beckman K.B."/>
            <person name="Gohl D.M."/>
        </authorList>
    </citation>
    <scope>NUCLEOTIDE SEQUENCE</scope>
    <source>
        <strain evidence="1">Duluth1</strain>
        <tissue evidence="1">Whole animal</tissue>
    </source>
</reference>
<comment type="caution">
    <text evidence="1">The sequence shown here is derived from an EMBL/GenBank/DDBJ whole genome shotgun (WGS) entry which is preliminary data.</text>
</comment>
<name>A0A9D4FVI4_DREPO</name>
<evidence type="ECO:0000313" key="2">
    <source>
        <dbReference type="Proteomes" id="UP000828390"/>
    </source>
</evidence>
<dbReference type="EMBL" id="JAIWYP010000006">
    <property type="protein sequence ID" value="KAH3805227.1"/>
    <property type="molecule type" value="Genomic_DNA"/>
</dbReference>
<dbReference type="AlphaFoldDB" id="A0A9D4FVI4"/>
<gene>
    <name evidence="1" type="ORF">DPMN_133524</name>
</gene>
<evidence type="ECO:0000313" key="1">
    <source>
        <dbReference type="EMBL" id="KAH3805227.1"/>
    </source>
</evidence>